<evidence type="ECO:0000256" key="8">
    <source>
        <dbReference type="RuleBase" id="RU004347"/>
    </source>
</evidence>
<evidence type="ECO:0000256" key="1">
    <source>
        <dbReference type="ARBA" id="ARBA00001823"/>
    </source>
</evidence>
<dbReference type="GO" id="GO:0004020">
    <property type="term" value="F:adenylylsulfate kinase activity"/>
    <property type="evidence" value="ECO:0007669"/>
    <property type="project" value="UniProtKB-UniRule"/>
</dbReference>
<dbReference type="SUPFAM" id="SSF52540">
    <property type="entry name" value="P-loop containing nucleoside triphosphate hydrolases"/>
    <property type="match status" value="1"/>
</dbReference>
<evidence type="ECO:0000256" key="6">
    <source>
        <dbReference type="ARBA" id="ARBA00022840"/>
    </source>
</evidence>
<dbReference type="InterPro" id="IPR050512">
    <property type="entry name" value="Sulf_AdTrans/APS_kinase"/>
</dbReference>
<evidence type="ECO:0000313" key="11">
    <source>
        <dbReference type="Proteomes" id="UP000322981"/>
    </source>
</evidence>
<keyword evidence="11" id="KW-1185">Reference proteome</keyword>
<dbReference type="InterPro" id="IPR059117">
    <property type="entry name" value="APS_kinase_dom"/>
</dbReference>
<keyword evidence="4 7" id="KW-0808">Transferase</keyword>
<dbReference type="GO" id="GO:0005524">
    <property type="term" value="F:ATP binding"/>
    <property type="evidence" value="ECO:0007669"/>
    <property type="project" value="UniProtKB-UniRule"/>
</dbReference>
<accession>A0A5M8FV49</accession>
<feature type="domain" description="APS kinase" evidence="9">
    <location>
        <begin position="90"/>
        <end position="192"/>
    </location>
</feature>
<dbReference type="RefSeq" id="WP_150089156.1">
    <property type="nucleotide sequence ID" value="NZ_JBFUOH010000011.1"/>
</dbReference>
<dbReference type="NCBIfam" id="TIGR00455">
    <property type="entry name" value="apsK"/>
    <property type="match status" value="1"/>
</dbReference>
<evidence type="ECO:0000259" key="9">
    <source>
        <dbReference type="Pfam" id="PF01583"/>
    </source>
</evidence>
<dbReference type="InterPro" id="IPR027417">
    <property type="entry name" value="P-loop_NTPase"/>
</dbReference>
<keyword evidence="6 7" id="KW-0067">ATP-binding</keyword>
<dbReference type="Gene3D" id="3.40.50.300">
    <property type="entry name" value="P-loop containing nucleotide triphosphate hydrolases"/>
    <property type="match status" value="1"/>
</dbReference>
<comment type="function">
    <text evidence="7 8">Catalyzes the synthesis of activated sulfate.</text>
</comment>
<feature type="binding site" evidence="7">
    <location>
        <begin position="34"/>
        <end position="41"/>
    </location>
    <ligand>
        <name>ATP</name>
        <dbReference type="ChEBI" id="CHEBI:30616"/>
    </ligand>
</feature>
<keyword evidence="7 8" id="KW-0418">Kinase</keyword>
<evidence type="ECO:0000256" key="5">
    <source>
        <dbReference type="ARBA" id="ARBA00022741"/>
    </source>
</evidence>
<comment type="pathway">
    <text evidence="2 7 8">Sulfur metabolism; hydrogen sulfide biosynthesis; sulfite from sulfate: step 2/3.</text>
</comment>
<keyword evidence="5 7" id="KW-0547">Nucleotide-binding</keyword>
<dbReference type="InterPro" id="IPR002891">
    <property type="entry name" value="APS"/>
</dbReference>
<gene>
    <name evidence="7 10" type="primary">cysC</name>
    <name evidence="10" type="ORF">F2Q65_00035</name>
</gene>
<evidence type="ECO:0000256" key="7">
    <source>
        <dbReference type="HAMAP-Rule" id="MF_00065"/>
    </source>
</evidence>
<sequence length="222" mass="24487">MANDTNVTWHQHQVSRAVREQSKGHRGCVIWFTGLSGSGKSTVANTLDHLLTGHGFHSAVLDGDNVRHGLNAGPGMLRETHGEDYAQRFGLGFTAIDREENIRRIGAVAELYCQAGLIALTAFISPYRIDRDRVRATMNPGDFIEVFVDTPLEICERRDPKGLYKKARAGEIKNFTGIDDPYEAPVSPELTLLAGERSPEMLAQEVIDYLAASRIIPAVERG</sequence>
<dbReference type="EC" id="2.7.1.25" evidence="3 7"/>
<comment type="catalytic activity">
    <reaction evidence="1 7 8">
        <text>adenosine 5'-phosphosulfate + ATP = 3'-phosphoadenylyl sulfate + ADP + H(+)</text>
        <dbReference type="Rhea" id="RHEA:24152"/>
        <dbReference type="ChEBI" id="CHEBI:15378"/>
        <dbReference type="ChEBI" id="CHEBI:30616"/>
        <dbReference type="ChEBI" id="CHEBI:58243"/>
        <dbReference type="ChEBI" id="CHEBI:58339"/>
        <dbReference type="ChEBI" id="CHEBI:456216"/>
        <dbReference type="EC" id="2.7.1.25"/>
    </reaction>
</comment>
<dbReference type="Pfam" id="PF01583">
    <property type="entry name" value="APS_kinase"/>
    <property type="match status" value="2"/>
</dbReference>
<dbReference type="GO" id="GO:0070814">
    <property type="term" value="P:hydrogen sulfide biosynthetic process"/>
    <property type="evidence" value="ECO:0007669"/>
    <property type="project" value="UniProtKB-UniRule"/>
</dbReference>
<keyword evidence="7" id="KW-0597">Phosphoprotein</keyword>
<dbReference type="CDD" id="cd02027">
    <property type="entry name" value="APSK"/>
    <property type="match status" value="1"/>
</dbReference>
<dbReference type="EMBL" id="VWXX01000001">
    <property type="protein sequence ID" value="KAA6187676.1"/>
    <property type="molecule type" value="Genomic_DNA"/>
</dbReference>
<dbReference type="NCBIfam" id="NF003013">
    <property type="entry name" value="PRK03846.1"/>
    <property type="match status" value="1"/>
</dbReference>
<evidence type="ECO:0000313" key="10">
    <source>
        <dbReference type="EMBL" id="KAA6187676.1"/>
    </source>
</evidence>
<proteinExistence type="inferred from homology"/>
<dbReference type="OrthoDB" id="9804504at2"/>
<dbReference type="GO" id="GO:0019379">
    <property type="term" value="P:sulfate assimilation, phosphoadenylyl sulfate reduction by phosphoadenylyl-sulfate reductase (thioredoxin)"/>
    <property type="evidence" value="ECO:0007669"/>
    <property type="project" value="TreeGrafter"/>
</dbReference>
<protein>
    <recommendedName>
        <fullName evidence="3 7">Adenylyl-sulfate kinase</fullName>
        <ecNumber evidence="3 7">2.7.1.25</ecNumber>
    </recommendedName>
    <alternativeName>
        <fullName evidence="7">APS kinase</fullName>
    </alternativeName>
    <alternativeName>
        <fullName evidence="7">ATP adenosine-5'-phosphosulfate 3'-phosphotransferase</fullName>
    </alternativeName>
    <alternativeName>
        <fullName evidence="7">Adenosine-5'-phosphosulfate kinase</fullName>
    </alternativeName>
</protein>
<dbReference type="PANTHER" id="PTHR42700">
    <property type="entry name" value="SULFATE ADENYLYLTRANSFERASE"/>
    <property type="match status" value="1"/>
</dbReference>
<comment type="caution">
    <text evidence="10">The sequence shown here is derived from an EMBL/GenBank/DDBJ whole genome shotgun (WGS) entry which is preliminary data.</text>
</comment>
<reference evidence="10 11" key="1">
    <citation type="submission" date="2019-09" db="EMBL/GenBank/DDBJ databases">
        <title>Whole-genome sequence of the purple sulfur bacterium Thiohalocapsa marina DSM 19078.</title>
        <authorList>
            <person name="Kyndt J.A."/>
            <person name="Meyer T.E."/>
        </authorList>
    </citation>
    <scope>NUCLEOTIDE SEQUENCE [LARGE SCALE GENOMIC DNA]</scope>
    <source>
        <strain evidence="10 11">DSM 19078</strain>
    </source>
</reference>
<evidence type="ECO:0000256" key="3">
    <source>
        <dbReference type="ARBA" id="ARBA00012121"/>
    </source>
</evidence>
<dbReference type="HAMAP" id="MF_00065">
    <property type="entry name" value="Adenylyl_sulf_kinase"/>
    <property type="match status" value="1"/>
</dbReference>
<feature type="domain" description="APS kinase" evidence="9">
    <location>
        <begin position="26"/>
        <end position="81"/>
    </location>
</feature>
<dbReference type="Proteomes" id="UP000322981">
    <property type="component" value="Unassembled WGS sequence"/>
</dbReference>
<evidence type="ECO:0000256" key="2">
    <source>
        <dbReference type="ARBA" id="ARBA00004806"/>
    </source>
</evidence>
<organism evidence="10 11">
    <name type="scientific">Thiohalocapsa marina</name>
    <dbReference type="NCBI Taxonomy" id="424902"/>
    <lineage>
        <taxon>Bacteria</taxon>
        <taxon>Pseudomonadati</taxon>
        <taxon>Pseudomonadota</taxon>
        <taxon>Gammaproteobacteria</taxon>
        <taxon>Chromatiales</taxon>
        <taxon>Chromatiaceae</taxon>
        <taxon>Thiohalocapsa</taxon>
    </lineage>
</organism>
<dbReference type="UniPathway" id="UPA00140">
    <property type="reaction ID" value="UER00205"/>
</dbReference>
<dbReference type="AlphaFoldDB" id="A0A5M8FV49"/>
<evidence type="ECO:0000256" key="4">
    <source>
        <dbReference type="ARBA" id="ARBA00022679"/>
    </source>
</evidence>
<comment type="similarity">
    <text evidence="7 8">Belongs to the APS kinase family.</text>
</comment>
<dbReference type="GO" id="GO:0004781">
    <property type="term" value="F:sulfate adenylyltransferase (ATP) activity"/>
    <property type="evidence" value="ECO:0007669"/>
    <property type="project" value="TreeGrafter"/>
</dbReference>
<feature type="active site" description="Phosphoserine intermediate" evidence="7">
    <location>
        <position position="125"/>
    </location>
</feature>
<dbReference type="GO" id="GO:0010134">
    <property type="term" value="P:sulfate assimilation via adenylyl sulfate reduction"/>
    <property type="evidence" value="ECO:0007669"/>
    <property type="project" value="TreeGrafter"/>
</dbReference>
<name>A0A5M8FV49_9GAMM</name>
<dbReference type="GO" id="GO:0005737">
    <property type="term" value="C:cytoplasm"/>
    <property type="evidence" value="ECO:0007669"/>
    <property type="project" value="TreeGrafter"/>
</dbReference>
<dbReference type="PANTHER" id="PTHR42700:SF3">
    <property type="entry name" value="BIFUNCTIONAL SAT_APS KINASE-RELATED"/>
    <property type="match status" value="1"/>
</dbReference>